<reference evidence="8" key="2">
    <citation type="submission" date="2020-05" db="UniProtKB">
        <authorList>
            <consortium name="EnsemblMetazoa"/>
        </authorList>
    </citation>
    <scope>IDENTIFICATION</scope>
</reference>
<feature type="compositionally biased region" description="Low complexity" evidence="5">
    <location>
        <begin position="319"/>
        <end position="330"/>
    </location>
</feature>
<evidence type="ECO:0000256" key="5">
    <source>
        <dbReference type="SAM" id="MobiDB-lite"/>
    </source>
</evidence>
<dbReference type="PROSITE" id="PS00518">
    <property type="entry name" value="ZF_RING_1"/>
    <property type="match status" value="1"/>
</dbReference>
<dbReference type="Proteomes" id="UP000030765">
    <property type="component" value="Unassembled WGS sequence"/>
</dbReference>
<feature type="compositionally biased region" description="Polar residues" evidence="5">
    <location>
        <begin position="235"/>
        <end position="248"/>
    </location>
</feature>
<dbReference type="GO" id="GO:0008270">
    <property type="term" value="F:zinc ion binding"/>
    <property type="evidence" value="ECO:0007669"/>
    <property type="project" value="UniProtKB-KW"/>
</dbReference>
<protein>
    <submittedName>
        <fullName evidence="7">AGAP000533-PA-like protein</fullName>
    </submittedName>
</protein>
<dbReference type="InterPro" id="IPR037922">
    <property type="entry name" value="MSL2"/>
</dbReference>
<feature type="compositionally biased region" description="Low complexity" evidence="5">
    <location>
        <begin position="345"/>
        <end position="372"/>
    </location>
</feature>
<feature type="domain" description="RING-type" evidence="6">
    <location>
        <begin position="63"/>
        <end position="104"/>
    </location>
</feature>
<evidence type="ECO:0000256" key="1">
    <source>
        <dbReference type="ARBA" id="ARBA00022723"/>
    </source>
</evidence>
<gene>
    <name evidence="7" type="ORF">ZHAS_00020453</name>
</gene>
<organism evidence="7">
    <name type="scientific">Anopheles sinensis</name>
    <name type="common">Mosquito</name>
    <dbReference type="NCBI Taxonomy" id="74873"/>
    <lineage>
        <taxon>Eukaryota</taxon>
        <taxon>Metazoa</taxon>
        <taxon>Ecdysozoa</taxon>
        <taxon>Arthropoda</taxon>
        <taxon>Hexapoda</taxon>
        <taxon>Insecta</taxon>
        <taxon>Pterygota</taxon>
        <taxon>Neoptera</taxon>
        <taxon>Endopterygota</taxon>
        <taxon>Diptera</taxon>
        <taxon>Nematocera</taxon>
        <taxon>Culicoidea</taxon>
        <taxon>Culicidae</taxon>
        <taxon>Anophelinae</taxon>
        <taxon>Anopheles</taxon>
    </lineage>
</organism>
<keyword evidence="3" id="KW-0862">Zinc</keyword>
<evidence type="ECO:0000259" key="6">
    <source>
        <dbReference type="PROSITE" id="PS50089"/>
    </source>
</evidence>
<feature type="compositionally biased region" description="Polar residues" evidence="5">
    <location>
        <begin position="278"/>
        <end position="295"/>
    </location>
</feature>
<evidence type="ECO:0000313" key="8">
    <source>
        <dbReference type="EnsemblMetazoa" id="ASIC020453-PA"/>
    </source>
</evidence>
<sequence length="623" mass="67056">MRCAFGGSSGAAAAPQQHQSTRIAMNPTSLYITTSRLVFQGNIVEELPDLNRLLPYLRKSLSCVVCCKLLVDPHSPSAAGCQHHVCRVCVGKRKKLKPACRFCKDLFLYRENTQLRLILQCYKGICSYIRSRPIYEEIRNCASVQAEGGATGNVGRGRAPGRSNGTPGSLMDLIEEGATFQDDFKCNSGLTKSAYSILPCIYPAPSLNALSTSVGGAIPPALLPVVPPISAVATAPSNKGSPSTQAQLVPSVAGPSARKTAKTYKQPSAAAPPKAANEQPSELTQSLPAQPTTELKNNRALRTGAEKPPKPATQKRKQQQQQPNPTASKQMKAGEHLPESEKMAKPPQQEKQPVPVLEQPKEAVQPKQQKQAKQPKEAKETKRRKAEQAPQKRAKQQPEPPESLPQQSKGKVGTNKKSKTVGEPRSQPISLPTPPQQNQVQVQPNETQQQLLECKPDPELIKPHPPVQKEQQSLYGTLYRHAASFMPIPRGAPRCLARPSPPCRRYRIVKNTCTPTTPRIVNITTPQEIKFQPAPIKTVSSGSTMYSVVYAESGNKVTIKRKPDPVSVAKGATSAKMPSKVVNIGAVSPRVPVSGTALAMTTIPAPASIASAGAAETLIAPTD</sequence>
<evidence type="ECO:0000313" key="7">
    <source>
        <dbReference type="EMBL" id="KFB52130.1"/>
    </source>
</evidence>
<dbReference type="AlphaFoldDB" id="A0A084WPI6"/>
<dbReference type="PANTHER" id="PTHR16048">
    <property type="entry name" value="MSL2-RELATED"/>
    <property type="match status" value="1"/>
</dbReference>
<dbReference type="EnsemblMetazoa" id="ASIC020453-RA">
    <property type="protein sequence ID" value="ASIC020453-PA"/>
    <property type="gene ID" value="ASIC020453"/>
</dbReference>
<dbReference type="VEuPathDB" id="VectorBase:ASIC020453"/>
<dbReference type="CDD" id="cd16522">
    <property type="entry name" value="RING-HC_MSL2"/>
    <property type="match status" value="1"/>
</dbReference>
<dbReference type="Pfam" id="PF16685">
    <property type="entry name" value="zf-RING_10"/>
    <property type="match status" value="1"/>
</dbReference>
<dbReference type="VEuPathDB" id="VectorBase:ASIS007356"/>
<keyword evidence="2 4" id="KW-0863">Zinc-finger</keyword>
<feature type="compositionally biased region" description="Low complexity" evidence="5">
    <location>
        <begin position="267"/>
        <end position="276"/>
    </location>
</feature>
<evidence type="ECO:0000256" key="2">
    <source>
        <dbReference type="ARBA" id="ARBA00022771"/>
    </source>
</evidence>
<evidence type="ECO:0000256" key="3">
    <source>
        <dbReference type="ARBA" id="ARBA00022833"/>
    </source>
</evidence>
<reference evidence="7 9" key="1">
    <citation type="journal article" date="2014" name="BMC Genomics">
        <title>Genome sequence of Anopheles sinensis provides insight into genetics basis of mosquito competence for malaria parasites.</title>
        <authorList>
            <person name="Zhou D."/>
            <person name="Zhang D."/>
            <person name="Ding G."/>
            <person name="Shi L."/>
            <person name="Hou Q."/>
            <person name="Ye Y."/>
            <person name="Xu Y."/>
            <person name="Zhou H."/>
            <person name="Xiong C."/>
            <person name="Li S."/>
            <person name="Yu J."/>
            <person name="Hong S."/>
            <person name="Yu X."/>
            <person name="Zou P."/>
            <person name="Chen C."/>
            <person name="Chang X."/>
            <person name="Wang W."/>
            <person name="Lv Y."/>
            <person name="Sun Y."/>
            <person name="Ma L."/>
            <person name="Shen B."/>
            <person name="Zhu C."/>
        </authorList>
    </citation>
    <scope>NUCLEOTIDE SEQUENCE [LARGE SCALE GENOMIC DNA]</scope>
</reference>
<dbReference type="EMBL" id="ATLV01025080">
    <property type="status" value="NOT_ANNOTATED_CDS"/>
    <property type="molecule type" value="Genomic_DNA"/>
</dbReference>
<feature type="region of interest" description="Disordered" evidence="5">
    <location>
        <begin position="234"/>
        <end position="439"/>
    </location>
</feature>
<dbReference type="GO" id="GO:0072487">
    <property type="term" value="C:MSL complex"/>
    <property type="evidence" value="ECO:0007669"/>
    <property type="project" value="InterPro"/>
</dbReference>
<evidence type="ECO:0000256" key="4">
    <source>
        <dbReference type="PROSITE-ProRule" id="PRU00175"/>
    </source>
</evidence>
<keyword evidence="1" id="KW-0479">Metal-binding</keyword>
<dbReference type="GO" id="GO:0016567">
    <property type="term" value="P:protein ubiquitination"/>
    <property type="evidence" value="ECO:0007669"/>
    <property type="project" value="TreeGrafter"/>
</dbReference>
<evidence type="ECO:0000313" key="9">
    <source>
        <dbReference type="Proteomes" id="UP000030765"/>
    </source>
</evidence>
<dbReference type="PANTHER" id="PTHR16048:SF3">
    <property type="entry name" value="E3 UBIQUITIN-PROTEIN LIGASE MSL2"/>
    <property type="match status" value="1"/>
</dbReference>
<dbReference type="InterPro" id="IPR001841">
    <property type="entry name" value="Znf_RING"/>
</dbReference>
<dbReference type="STRING" id="74873.A0A084WPI6"/>
<dbReference type="EMBL" id="KE525369">
    <property type="protein sequence ID" value="KFB52130.1"/>
    <property type="molecule type" value="Genomic_DNA"/>
</dbReference>
<dbReference type="InterPro" id="IPR017907">
    <property type="entry name" value="Znf_RING_CS"/>
</dbReference>
<accession>A0A084WPI6</accession>
<name>A0A084WPI6_ANOSI</name>
<dbReference type="InterPro" id="IPR013083">
    <property type="entry name" value="Znf_RING/FYVE/PHD"/>
</dbReference>
<dbReference type="InterPro" id="IPR032043">
    <property type="entry name" value="Msl2_Znf-RING"/>
</dbReference>
<dbReference type="SUPFAM" id="SSF57850">
    <property type="entry name" value="RING/U-box"/>
    <property type="match status" value="1"/>
</dbReference>
<dbReference type="GO" id="GO:0061630">
    <property type="term" value="F:ubiquitin protein ligase activity"/>
    <property type="evidence" value="ECO:0007669"/>
    <property type="project" value="InterPro"/>
</dbReference>
<dbReference type="Gene3D" id="3.30.40.10">
    <property type="entry name" value="Zinc/RING finger domain, C3HC4 (zinc finger)"/>
    <property type="match status" value="1"/>
</dbReference>
<keyword evidence="9" id="KW-1185">Reference proteome</keyword>
<dbReference type="OrthoDB" id="6412801at2759"/>
<proteinExistence type="predicted"/>
<dbReference type="PROSITE" id="PS50089">
    <property type="entry name" value="ZF_RING_2"/>
    <property type="match status" value="1"/>
</dbReference>
<feature type="compositionally biased region" description="Basic and acidic residues" evidence="5">
    <location>
        <begin position="332"/>
        <end position="344"/>
    </location>
</feature>